<dbReference type="InterPro" id="IPR037914">
    <property type="entry name" value="SpoVT-AbrB_sf"/>
</dbReference>
<dbReference type="Pfam" id="PF04014">
    <property type="entry name" value="MazE_antitoxin"/>
    <property type="match status" value="1"/>
</dbReference>
<evidence type="ECO:0000313" key="2">
    <source>
        <dbReference type="EMBL" id="HHI00542.1"/>
    </source>
</evidence>
<dbReference type="InterPro" id="IPR007159">
    <property type="entry name" value="SpoVT-AbrB_dom"/>
</dbReference>
<feature type="non-terminal residue" evidence="2">
    <location>
        <position position="43"/>
    </location>
</feature>
<reference evidence="2" key="1">
    <citation type="journal article" date="2020" name="mSystems">
        <title>Genome- and Community-Level Interaction Insights into Carbon Utilization and Element Cycling Functions of Hydrothermarchaeota in Hydrothermal Sediment.</title>
        <authorList>
            <person name="Zhou Z."/>
            <person name="Liu Y."/>
            <person name="Xu W."/>
            <person name="Pan J."/>
            <person name="Luo Z.H."/>
            <person name="Li M."/>
        </authorList>
    </citation>
    <scope>NUCLEOTIDE SEQUENCE [LARGE SCALE GENOMIC DNA]</scope>
    <source>
        <strain evidence="2">HyVt-93</strain>
    </source>
</reference>
<dbReference type="SUPFAM" id="SSF89447">
    <property type="entry name" value="AbrB/MazE/MraZ-like"/>
    <property type="match status" value="1"/>
</dbReference>
<dbReference type="Proteomes" id="UP000886217">
    <property type="component" value="Unassembled WGS sequence"/>
</dbReference>
<dbReference type="Gene3D" id="2.10.260.10">
    <property type="match status" value="1"/>
</dbReference>
<dbReference type="EMBL" id="DRTU01000155">
    <property type="protein sequence ID" value="HHI00542.1"/>
    <property type="molecule type" value="Genomic_DNA"/>
</dbReference>
<organism evidence="2">
    <name type="scientific">Thermococcus litoralis</name>
    <dbReference type="NCBI Taxonomy" id="2265"/>
    <lineage>
        <taxon>Archaea</taxon>
        <taxon>Methanobacteriati</taxon>
        <taxon>Methanobacteriota</taxon>
        <taxon>Thermococci</taxon>
        <taxon>Thermococcales</taxon>
        <taxon>Thermococcaceae</taxon>
        <taxon>Thermococcus</taxon>
    </lineage>
</organism>
<sequence length="43" mass="4958">MKESKEPLAKFQAKVNKDGRITIPRPILETFGLKQNDYVKVLI</sequence>
<name>A0A7C5JWI3_THELI</name>
<proteinExistence type="predicted"/>
<feature type="domain" description="SpoVT-AbrB" evidence="1">
    <location>
        <begin position="12"/>
        <end position="41"/>
    </location>
</feature>
<protein>
    <submittedName>
        <fullName evidence="2">AbrB family transcriptional regulator</fullName>
    </submittedName>
</protein>
<evidence type="ECO:0000259" key="1">
    <source>
        <dbReference type="Pfam" id="PF04014"/>
    </source>
</evidence>
<dbReference type="AlphaFoldDB" id="A0A7C5JWI3"/>
<dbReference type="GO" id="GO:0003677">
    <property type="term" value="F:DNA binding"/>
    <property type="evidence" value="ECO:0007669"/>
    <property type="project" value="InterPro"/>
</dbReference>
<comment type="caution">
    <text evidence="2">The sequence shown here is derived from an EMBL/GenBank/DDBJ whole genome shotgun (WGS) entry which is preliminary data.</text>
</comment>
<gene>
    <name evidence="2" type="ORF">ENL40_03565</name>
</gene>
<dbReference type="NCBIfam" id="TIGR01439">
    <property type="entry name" value="lp_hng_hel_AbrB"/>
    <property type="match status" value="1"/>
</dbReference>
<accession>A0A7C5JWI3</accession>